<keyword evidence="4 7" id="KW-0418">Kinase</keyword>
<evidence type="ECO:0000256" key="1">
    <source>
        <dbReference type="ARBA" id="ARBA00022605"/>
    </source>
</evidence>
<evidence type="ECO:0000313" key="8">
    <source>
        <dbReference type="EMBL" id="MDN4609022.1"/>
    </source>
</evidence>
<comment type="cofactor">
    <cofactor evidence="7">
        <name>Mg(2+)</name>
        <dbReference type="ChEBI" id="CHEBI:18420"/>
    </cofactor>
    <text evidence="7">Binds 1 Mg(2+) ion per subunit.</text>
</comment>
<evidence type="ECO:0000256" key="6">
    <source>
        <dbReference type="ARBA" id="ARBA00023141"/>
    </source>
</evidence>
<dbReference type="PRINTS" id="PR01100">
    <property type="entry name" value="SHIKIMTKNASE"/>
</dbReference>
<feature type="binding site" evidence="7">
    <location>
        <position position="57"/>
    </location>
    <ligand>
        <name>substrate</name>
    </ligand>
</feature>
<feature type="binding site" evidence="7">
    <location>
        <position position="78"/>
    </location>
    <ligand>
        <name>substrate</name>
    </ligand>
</feature>
<keyword evidence="6 7" id="KW-0057">Aromatic amino acid biosynthesis</keyword>
<comment type="catalytic activity">
    <reaction evidence="7">
        <text>shikimate + ATP = 3-phosphoshikimate + ADP + H(+)</text>
        <dbReference type="Rhea" id="RHEA:13121"/>
        <dbReference type="ChEBI" id="CHEBI:15378"/>
        <dbReference type="ChEBI" id="CHEBI:30616"/>
        <dbReference type="ChEBI" id="CHEBI:36208"/>
        <dbReference type="ChEBI" id="CHEBI:145989"/>
        <dbReference type="ChEBI" id="CHEBI:456216"/>
        <dbReference type="EC" id="2.7.1.71"/>
    </reaction>
</comment>
<dbReference type="InterPro" id="IPR031322">
    <property type="entry name" value="Shikimate/glucono_kinase"/>
</dbReference>
<keyword evidence="5 7" id="KW-0067">ATP-binding</keyword>
<keyword evidence="9" id="KW-1185">Reference proteome</keyword>
<feature type="binding site" evidence="7">
    <location>
        <position position="116"/>
    </location>
    <ligand>
        <name>ATP</name>
        <dbReference type="ChEBI" id="CHEBI:30616"/>
    </ligand>
</feature>
<name>A0ABT8JVY9_9BACL</name>
<dbReference type="InterPro" id="IPR000623">
    <property type="entry name" value="Shikimate_kinase/TSH1"/>
</dbReference>
<evidence type="ECO:0000256" key="4">
    <source>
        <dbReference type="ARBA" id="ARBA00022777"/>
    </source>
</evidence>
<evidence type="ECO:0000256" key="5">
    <source>
        <dbReference type="ARBA" id="ARBA00022840"/>
    </source>
</evidence>
<keyword evidence="7" id="KW-0479">Metal-binding</keyword>
<dbReference type="EC" id="2.7.1.71" evidence="7"/>
<keyword evidence="7" id="KW-0963">Cytoplasm</keyword>
<evidence type="ECO:0000256" key="2">
    <source>
        <dbReference type="ARBA" id="ARBA00022679"/>
    </source>
</evidence>
<comment type="function">
    <text evidence="7">Catalyzes the specific phosphorylation of the 3-hydroxyl group of shikimic acid using ATP as a cosubstrate.</text>
</comment>
<feature type="binding site" evidence="7">
    <location>
        <position position="15"/>
    </location>
    <ligand>
        <name>Mg(2+)</name>
        <dbReference type="ChEBI" id="CHEBI:18420"/>
    </ligand>
</feature>
<dbReference type="InterPro" id="IPR027417">
    <property type="entry name" value="P-loop_NTPase"/>
</dbReference>
<accession>A0ABT8JVY9</accession>
<keyword evidence="7" id="KW-0460">Magnesium</keyword>
<comment type="pathway">
    <text evidence="7">Metabolic intermediate biosynthesis; chorismate biosynthesis; chorismate from D-erythrose 4-phosphate and phosphoenolpyruvate: step 5/7.</text>
</comment>
<dbReference type="EMBL" id="JAROCC010000018">
    <property type="protein sequence ID" value="MDN4609022.1"/>
    <property type="molecule type" value="Genomic_DNA"/>
</dbReference>
<feature type="binding site" evidence="7">
    <location>
        <begin position="11"/>
        <end position="16"/>
    </location>
    <ligand>
        <name>ATP</name>
        <dbReference type="ChEBI" id="CHEBI:30616"/>
    </ligand>
</feature>
<sequence>MKKVYLVGFMGSGKSAIGRRLSTLLNIPFYDMDAEIAAQTGMTIPQIFETYGEESFREMETDFLRHFHDEYCIIATGGGVAMREENRSIMRQTGLVFYLNANFRDIWRRISTDINRPIVQRSSRIELETIFNKRMPLYLKSAHIKVETTDRTLKEITQYIAFQIDRLKNQ</sequence>
<dbReference type="HAMAP" id="MF_00109">
    <property type="entry name" value="Shikimate_kinase"/>
    <property type="match status" value="1"/>
</dbReference>
<feature type="binding site" evidence="7">
    <location>
        <position position="134"/>
    </location>
    <ligand>
        <name>substrate</name>
    </ligand>
</feature>
<dbReference type="RefSeq" id="WP_301245533.1">
    <property type="nucleotide sequence ID" value="NZ_JAROCC010000018.1"/>
</dbReference>
<comment type="caution">
    <text evidence="8">The sequence shown here is derived from an EMBL/GenBank/DDBJ whole genome shotgun (WGS) entry which is preliminary data.</text>
</comment>
<organism evidence="8 9">
    <name type="scientific">Sporosarcina highlanderae</name>
    <dbReference type="NCBI Taxonomy" id="3035916"/>
    <lineage>
        <taxon>Bacteria</taxon>
        <taxon>Bacillati</taxon>
        <taxon>Bacillota</taxon>
        <taxon>Bacilli</taxon>
        <taxon>Bacillales</taxon>
        <taxon>Caryophanaceae</taxon>
        <taxon>Sporosarcina</taxon>
    </lineage>
</organism>
<dbReference type="Proteomes" id="UP001175097">
    <property type="component" value="Unassembled WGS sequence"/>
</dbReference>
<keyword evidence="2 7" id="KW-0808">Transferase</keyword>
<dbReference type="CDD" id="cd00464">
    <property type="entry name" value="SK"/>
    <property type="match status" value="1"/>
</dbReference>
<evidence type="ECO:0000313" key="9">
    <source>
        <dbReference type="Proteomes" id="UP001175097"/>
    </source>
</evidence>
<dbReference type="PANTHER" id="PTHR21087">
    <property type="entry name" value="SHIKIMATE KINASE"/>
    <property type="match status" value="1"/>
</dbReference>
<evidence type="ECO:0000256" key="7">
    <source>
        <dbReference type="HAMAP-Rule" id="MF_00109"/>
    </source>
</evidence>
<comment type="subunit">
    <text evidence="7">Monomer.</text>
</comment>
<feature type="binding site" evidence="7">
    <location>
        <position position="33"/>
    </location>
    <ligand>
        <name>substrate</name>
    </ligand>
</feature>
<gene>
    <name evidence="7" type="primary">aroK</name>
    <name evidence="8" type="ORF">P5G49_16290</name>
</gene>
<dbReference type="Gene3D" id="3.40.50.300">
    <property type="entry name" value="P-loop containing nucleotide triphosphate hydrolases"/>
    <property type="match status" value="1"/>
</dbReference>
<comment type="subcellular location">
    <subcellularLocation>
        <location evidence="7">Cytoplasm</location>
    </subcellularLocation>
</comment>
<proteinExistence type="inferred from homology"/>
<dbReference type="GO" id="GO:0016301">
    <property type="term" value="F:kinase activity"/>
    <property type="evidence" value="ECO:0007669"/>
    <property type="project" value="UniProtKB-KW"/>
</dbReference>
<keyword evidence="3 7" id="KW-0547">Nucleotide-binding</keyword>
<keyword evidence="1 7" id="KW-0028">Amino-acid biosynthesis</keyword>
<evidence type="ECO:0000256" key="3">
    <source>
        <dbReference type="ARBA" id="ARBA00022741"/>
    </source>
</evidence>
<protein>
    <recommendedName>
        <fullName evidence="7">Shikimate kinase</fullName>
        <shortName evidence="7">SK</shortName>
        <ecNumber evidence="7">2.7.1.71</ecNumber>
    </recommendedName>
</protein>
<reference evidence="8" key="1">
    <citation type="submission" date="2023-03" db="EMBL/GenBank/DDBJ databases">
        <title>MT1 and MT2 Draft Genomes of Novel Species.</title>
        <authorList>
            <person name="Venkateswaran K."/>
        </authorList>
    </citation>
    <scope>NUCLEOTIDE SEQUENCE</scope>
    <source>
        <strain evidence="8">F6_3S_P_2</strain>
    </source>
</reference>
<dbReference type="PANTHER" id="PTHR21087:SF16">
    <property type="entry name" value="SHIKIMATE KINASE 1, CHLOROPLASTIC"/>
    <property type="match status" value="1"/>
</dbReference>
<feature type="binding site" evidence="7">
    <location>
        <position position="151"/>
    </location>
    <ligand>
        <name>ATP</name>
        <dbReference type="ChEBI" id="CHEBI:30616"/>
    </ligand>
</feature>
<dbReference type="Pfam" id="PF01202">
    <property type="entry name" value="SKI"/>
    <property type="match status" value="1"/>
</dbReference>
<dbReference type="SUPFAM" id="SSF52540">
    <property type="entry name" value="P-loop containing nucleoside triphosphate hydrolases"/>
    <property type="match status" value="1"/>
</dbReference>
<comment type="similarity">
    <text evidence="7">Belongs to the shikimate kinase family.</text>
</comment>